<accession>A0A2N9FJB8</accession>
<protein>
    <submittedName>
        <fullName evidence="2">Uncharacterized protein</fullName>
    </submittedName>
</protein>
<organism evidence="2">
    <name type="scientific">Fagus sylvatica</name>
    <name type="common">Beechnut</name>
    <dbReference type="NCBI Taxonomy" id="28930"/>
    <lineage>
        <taxon>Eukaryota</taxon>
        <taxon>Viridiplantae</taxon>
        <taxon>Streptophyta</taxon>
        <taxon>Embryophyta</taxon>
        <taxon>Tracheophyta</taxon>
        <taxon>Spermatophyta</taxon>
        <taxon>Magnoliopsida</taxon>
        <taxon>eudicotyledons</taxon>
        <taxon>Gunneridae</taxon>
        <taxon>Pentapetalae</taxon>
        <taxon>rosids</taxon>
        <taxon>fabids</taxon>
        <taxon>Fagales</taxon>
        <taxon>Fagaceae</taxon>
        <taxon>Fagus</taxon>
    </lineage>
</organism>
<dbReference type="EMBL" id="OIVN01000913">
    <property type="protein sequence ID" value="SPC87342.1"/>
    <property type="molecule type" value="Genomic_DNA"/>
</dbReference>
<feature type="region of interest" description="Disordered" evidence="1">
    <location>
        <begin position="1"/>
        <end position="41"/>
    </location>
</feature>
<feature type="compositionally biased region" description="Polar residues" evidence="1">
    <location>
        <begin position="10"/>
        <end position="26"/>
    </location>
</feature>
<dbReference type="AlphaFoldDB" id="A0A2N9FJB8"/>
<evidence type="ECO:0000256" key="1">
    <source>
        <dbReference type="SAM" id="MobiDB-lite"/>
    </source>
</evidence>
<name>A0A2N9FJB8_FAGSY</name>
<gene>
    <name evidence="2" type="ORF">FSB_LOCUS15224</name>
</gene>
<evidence type="ECO:0000313" key="2">
    <source>
        <dbReference type="EMBL" id="SPC87342.1"/>
    </source>
</evidence>
<reference evidence="2" key="1">
    <citation type="submission" date="2018-02" db="EMBL/GenBank/DDBJ databases">
        <authorList>
            <person name="Cohen D.B."/>
            <person name="Kent A.D."/>
        </authorList>
    </citation>
    <scope>NUCLEOTIDE SEQUENCE</scope>
</reference>
<proteinExistence type="predicted"/>
<sequence length="202" mass="22380">MVPEKMVHGSISQSPEKWKESWSSTPPSGPRRITQRSTANSVTKTICGGASCSKVTKKMTKRMRQGLKRPRNLPWPPKSVPAEVSNDERQAGYFLCPLVAVDFITNHHNSRATTTTAQHSGGPCSSTSWNLGSKVWRADFKSSKEADNQQVVHGTLPVVNDSLPTPKSPKFYDYYISLSCSSFFASHRESQVYCAQPLGPRH</sequence>